<name>A0A0S3AIT3_9PROT</name>
<dbReference type="EMBL" id="QAOL01000015">
    <property type="protein sequence ID" value="PTQ85081.1"/>
    <property type="molecule type" value="Genomic_DNA"/>
</dbReference>
<dbReference type="RefSeq" id="WP_062558753.1">
    <property type="nucleotide sequence ID" value="NZ_CP013341.1"/>
</dbReference>
<dbReference type="EMBL" id="FNLN01000022">
    <property type="protein sequence ID" value="SDU07663.1"/>
    <property type="molecule type" value="Genomic_DNA"/>
</dbReference>
<evidence type="ECO:0000313" key="4">
    <source>
        <dbReference type="Proteomes" id="UP000182882"/>
    </source>
</evidence>
<dbReference type="Proteomes" id="UP000244110">
    <property type="component" value="Unassembled WGS sequence"/>
</dbReference>
<gene>
    <name evidence="2" type="ORF">C8R28_101534</name>
    <name evidence="3" type="ORF">SAMN05216406_12214</name>
</gene>
<evidence type="ECO:0008006" key="6">
    <source>
        <dbReference type="Google" id="ProtNLM"/>
    </source>
</evidence>
<reference evidence="2 5" key="3">
    <citation type="submission" date="2018-04" db="EMBL/GenBank/DDBJ databases">
        <title>Active sludge and wastewater microbial communities from Klosterneuburg, Austria.</title>
        <authorList>
            <person name="Wagner M."/>
        </authorList>
    </citation>
    <scope>NUCLEOTIDE SEQUENCE [LARGE SCALE GENOMIC DNA]</scope>
    <source>
        <strain evidence="2 5">Nm4</strain>
    </source>
</reference>
<sequence>MRSNIQTLLGISLRTSITDKQNNQACIFGAALLFCIGMILVPLGAVAATSDSTAVKWHPGHYYIIKGSRKNNTEYLSQVYSELDATPALKGMMIRYFWMDLEDSEGVYDFSSIDKRLAELAARGKRLVIQVQTKSFNGRQVVPNYLKTAEYDGGEFYTSDYGSTVIRGRNIKLWNPQVRDRLIALFKAMGERYNSHPNFEGISMIETALGNPKEPLSIAQVAEFYNNKIIVHQQMRLFFPNTMTIQEVNYPRSILASFVGSLKNIGTALSSPDTFIEEEGLLYKITKFELDKGIYNYYADFSGMIPMVPTVMPKNYENTKGDGTGYVPTIAQILAFARDTLHANYIFWTREEHYEQVLEVLNMSAQKNTPAGGLNPACPAAYAACID</sequence>
<evidence type="ECO:0000313" key="3">
    <source>
        <dbReference type="EMBL" id="SDU07663.1"/>
    </source>
</evidence>
<reference evidence="3" key="2">
    <citation type="submission" date="2016-10" db="EMBL/GenBank/DDBJ databases">
        <authorList>
            <person name="de Groot N.N."/>
        </authorList>
    </citation>
    <scope>NUCLEOTIDE SEQUENCE [LARGE SCALE GENOMIC DNA]</scope>
    <source>
        <strain evidence="3">Nm10</strain>
    </source>
</reference>
<keyword evidence="1" id="KW-0472">Membrane</keyword>
<organism evidence="2 5">
    <name type="scientific">Nitrosomonas ureae</name>
    <dbReference type="NCBI Taxonomy" id="44577"/>
    <lineage>
        <taxon>Bacteria</taxon>
        <taxon>Pseudomonadati</taxon>
        <taxon>Pseudomonadota</taxon>
        <taxon>Betaproteobacteria</taxon>
        <taxon>Nitrosomonadales</taxon>
        <taxon>Nitrosomonadaceae</taxon>
        <taxon>Nitrosomonas</taxon>
    </lineage>
</organism>
<keyword evidence="1" id="KW-1133">Transmembrane helix</keyword>
<evidence type="ECO:0000313" key="2">
    <source>
        <dbReference type="EMBL" id="PTQ85081.1"/>
    </source>
</evidence>
<reference evidence="4" key="1">
    <citation type="submission" date="2016-10" db="EMBL/GenBank/DDBJ databases">
        <authorList>
            <person name="Varghese N."/>
            <person name="Submissions S."/>
        </authorList>
    </citation>
    <scope>NUCLEOTIDE SEQUENCE [LARGE SCALE GENOMIC DNA]</scope>
    <source>
        <strain evidence="4">Nm10</strain>
    </source>
</reference>
<feature type="transmembrane region" description="Helical" evidence="1">
    <location>
        <begin position="25"/>
        <end position="48"/>
    </location>
</feature>
<keyword evidence="4" id="KW-1185">Reference proteome</keyword>
<dbReference type="SUPFAM" id="SSF51445">
    <property type="entry name" value="(Trans)glycosidases"/>
    <property type="match status" value="1"/>
</dbReference>
<dbReference type="Proteomes" id="UP000182882">
    <property type="component" value="Unassembled WGS sequence"/>
</dbReference>
<dbReference type="InterPro" id="IPR017853">
    <property type="entry name" value="GH"/>
</dbReference>
<dbReference type="KEGG" id="nur:ATY38_07460"/>
<evidence type="ECO:0000256" key="1">
    <source>
        <dbReference type="SAM" id="Phobius"/>
    </source>
</evidence>
<dbReference type="AlphaFoldDB" id="A0A0S3AIT3"/>
<accession>A0A0S3AIT3</accession>
<protein>
    <recommendedName>
        <fullName evidence="6">Beta-galactosidase</fullName>
    </recommendedName>
</protein>
<keyword evidence="1" id="KW-0812">Transmembrane</keyword>
<dbReference type="Gene3D" id="3.20.20.80">
    <property type="entry name" value="Glycosidases"/>
    <property type="match status" value="1"/>
</dbReference>
<evidence type="ECO:0000313" key="5">
    <source>
        <dbReference type="Proteomes" id="UP000244110"/>
    </source>
</evidence>
<proteinExistence type="predicted"/>